<dbReference type="GO" id="GO:0036503">
    <property type="term" value="P:ERAD pathway"/>
    <property type="evidence" value="ECO:0007669"/>
    <property type="project" value="TreeGrafter"/>
</dbReference>
<dbReference type="EMBL" id="HBEW01001423">
    <property type="protein sequence ID" value="CAD8577478.1"/>
    <property type="molecule type" value="Transcribed_RNA"/>
</dbReference>
<evidence type="ECO:0000256" key="3">
    <source>
        <dbReference type="SAM" id="SignalP"/>
    </source>
</evidence>
<feature type="chain" id="PRO_5031446804" evidence="3">
    <location>
        <begin position="24"/>
        <end position="683"/>
    </location>
</feature>
<organism evidence="4">
    <name type="scientific">Ostreococcus mediterraneus</name>
    <dbReference type="NCBI Taxonomy" id="1486918"/>
    <lineage>
        <taxon>Eukaryota</taxon>
        <taxon>Viridiplantae</taxon>
        <taxon>Chlorophyta</taxon>
        <taxon>Mamiellophyceae</taxon>
        <taxon>Mamiellales</taxon>
        <taxon>Bathycoccaceae</taxon>
        <taxon>Ostreococcus</taxon>
    </lineage>
</organism>
<dbReference type="InterPro" id="IPR011990">
    <property type="entry name" value="TPR-like_helical_dom_sf"/>
</dbReference>
<dbReference type="SMART" id="SM00671">
    <property type="entry name" value="SEL1"/>
    <property type="match status" value="7"/>
</dbReference>
<name>A0A7S0KDC2_9CHLO</name>
<proteinExistence type="inferred from homology"/>
<dbReference type="PANTHER" id="PTHR11102:SF147">
    <property type="entry name" value="SEL1L ADAPTOR SUBUNIT OF ERAD E3 UBIQUITIN LIGASE"/>
    <property type="match status" value="1"/>
</dbReference>
<dbReference type="GO" id="GO:0005789">
    <property type="term" value="C:endoplasmic reticulum membrane"/>
    <property type="evidence" value="ECO:0007669"/>
    <property type="project" value="TreeGrafter"/>
</dbReference>
<keyword evidence="3" id="KW-0732">Signal</keyword>
<accession>A0A7S0KDC2</accession>
<evidence type="ECO:0000313" key="4">
    <source>
        <dbReference type="EMBL" id="CAD8577478.1"/>
    </source>
</evidence>
<feature type="transmembrane region" description="Helical" evidence="2">
    <location>
        <begin position="656"/>
        <end position="675"/>
    </location>
</feature>
<dbReference type="PANTHER" id="PTHR11102">
    <property type="entry name" value="SEL-1-LIKE PROTEIN"/>
    <property type="match status" value="1"/>
</dbReference>
<dbReference type="Gene3D" id="1.25.40.10">
    <property type="entry name" value="Tetratricopeptide repeat domain"/>
    <property type="match status" value="3"/>
</dbReference>
<dbReference type="InterPro" id="IPR050767">
    <property type="entry name" value="Sel1_AlgK"/>
</dbReference>
<sequence>MRRARLTHILLCAFAFVSRVVLAESDDTDAESPVRKAHAHTLEQLLLARDSASPDVRDAVIALAREALLVPSFEELLARPEYIVEVDRDEDLVAREALYALASVSRVGVIDIPGIIAAHGDDEDGSLAKVLSGGGPLWHVVALERAARMGDEWARVALGWRWWKGVDGYAVDEDKALELFREVAKIGLERGPTSYEIDSASGGEWLRDKERDASWQAESVLNKADGQLQMEIDAANRGDDAANALLGYRALVGDRGLARDERAAFRHFEQAAQGAEVPEAHYNLGFLHMQGLGTEKNYTRAREEFIKAIQKGAIAPAFNGMGVLNFQGLGGEQNYTQAMYYFEEAANRQDPDGYFNLAQMYAVGYEGAVDANVTRSLELMTKANDLGHWRAPYELGLVYSSGVAIERNVTKSVDLFHTFIEERFDWSKDEDDAIEEVILNRNPWGALVRYAQVASLGSESAANNVAWLLRRTNAYVGEDKFELAARALRDIVHCHGSPEALVDLAQALASGKAQPDDSDFMHPYEYVLAHASAQDAAAANRLAKAAFSEHPYPEALVNLGWAHLFGAGVQANATRSYELFARAADASSSVYEATPCVAASVIAKAWMTLAKTSKALGFGVFGLPDAVFAPATSASTSTSTMSLIRVLRMVEVMERYLLIALTFTLGAVLIARLALPLVDGFNE</sequence>
<dbReference type="SUPFAM" id="SSF81901">
    <property type="entry name" value="HCP-like"/>
    <property type="match status" value="2"/>
</dbReference>
<reference evidence="4" key="1">
    <citation type="submission" date="2021-01" db="EMBL/GenBank/DDBJ databases">
        <authorList>
            <person name="Corre E."/>
            <person name="Pelletier E."/>
            <person name="Niang G."/>
            <person name="Scheremetjew M."/>
            <person name="Finn R."/>
            <person name="Kale V."/>
            <person name="Holt S."/>
            <person name="Cochrane G."/>
            <person name="Meng A."/>
            <person name="Brown T."/>
            <person name="Cohen L."/>
        </authorList>
    </citation>
    <scope>NUCLEOTIDE SEQUENCE</scope>
    <source>
        <strain evidence="4">Clade-D-RCC2572</strain>
    </source>
</reference>
<dbReference type="AlphaFoldDB" id="A0A7S0KDC2"/>
<feature type="signal peptide" evidence="3">
    <location>
        <begin position="1"/>
        <end position="23"/>
    </location>
</feature>
<keyword evidence="2" id="KW-0812">Transmembrane</keyword>
<dbReference type="InterPro" id="IPR006597">
    <property type="entry name" value="Sel1-like"/>
</dbReference>
<protein>
    <submittedName>
        <fullName evidence="4">Uncharacterized protein</fullName>
    </submittedName>
</protein>
<keyword evidence="2" id="KW-1133">Transmembrane helix</keyword>
<dbReference type="Pfam" id="PF08238">
    <property type="entry name" value="Sel1"/>
    <property type="match status" value="7"/>
</dbReference>
<evidence type="ECO:0000256" key="1">
    <source>
        <dbReference type="ARBA" id="ARBA00038101"/>
    </source>
</evidence>
<evidence type="ECO:0000256" key="2">
    <source>
        <dbReference type="SAM" id="Phobius"/>
    </source>
</evidence>
<comment type="similarity">
    <text evidence="1">Belongs to the sel-1 family.</text>
</comment>
<keyword evidence="2" id="KW-0472">Membrane</keyword>
<gene>
    <name evidence="4" type="ORF">OMED0929_LOCUS1223</name>
</gene>